<dbReference type="Proteomes" id="UP000069935">
    <property type="component" value="Chromosome 7"/>
</dbReference>
<reference evidence="2 3" key="2">
    <citation type="journal article" date="2016" name="Genome Announc.">
        <title>Complete Genome Sequence of a Strain of Azospirillum thiophilum Isolated from a Sulfide Spring.</title>
        <authorList>
            <person name="Fomenkov A."/>
            <person name="Vincze T."/>
            <person name="Grabovich M."/>
            <person name="Anton B.P."/>
            <person name="Dubinina G."/>
            <person name="Orlova M."/>
            <person name="Belousova E."/>
            <person name="Roberts R.J."/>
        </authorList>
    </citation>
    <scope>NUCLEOTIDE SEQUENCE [LARGE SCALE GENOMIC DNA]</scope>
    <source>
        <strain evidence="2 3">BV-S</strain>
    </source>
</reference>
<organism evidence="2 3">
    <name type="scientific">Azospirillum thiophilum</name>
    <dbReference type="NCBI Taxonomy" id="528244"/>
    <lineage>
        <taxon>Bacteria</taxon>
        <taxon>Pseudomonadati</taxon>
        <taxon>Pseudomonadota</taxon>
        <taxon>Alphaproteobacteria</taxon>
        <taxon>Rhodospirillales</taxon>
        <taxon>Azospirillaceae</taxon>
        <taxon>Azospirillum</taxon>
    </lineage>
</organism>
<sequence length="186" mass="20253">MTTRTVRLGPLSVKMYCAIGMIAVSWAQLEDMVSLCISRLLGTDHTDFLPIASNMQVKARFDALKTIATLRLPADEAKALIARCDEALELGRERNKILHGSWIQGETDDVAIRLNYRAHGRVSANAPVISAREIAEISDRITMLTESFAQILQRLGLLDPKNPMRSPARAAGGAGGDGKPREAGED</sequence>
<dbReference type="RefSeq" id="WP_045585456.1">
    <property type="nucleotide sequence ID" value="NZ_CP012407.1"/>
</dbReference>
<dbReference type="EMBL" id="CP012407">
    <property type="protein sequence ID" value="ALG75559.1"/>
    <property type="molecule type" value="Genomic_DNA"/>
</dbReference>
<feature type="region of interest" description="Disordered" evidence="1">
    <location>
        <begin position="161"/>
        <end position="186"/>
    </location>
</feature>
<protein>
    <submittedName>
        <fullName evidence="2">Uncharacterized protein</fullName>
    </submittedName>
</protein>
<evidence type="ECO:0000313" key="2">
    <source>
        <dbReference type="EMBL" id="ALG75559.1"/>
    </source>
</evidence>
<evidence type="ECO:0000313" key="3">
    <source>
        <dbReference type="Proteomes" id="UP000069935"/>
    </source>
</evidence>
<dbReference type="AlphaFoldDB" id="A0AAC8W5K3"/>
<dbReference type="KEGG" id="ati:AL072_31920"/>
<keyword evidence="3" id="KW-1185">Reference proteome</keyword>
<accession>A0AAC8W5K3</accession>
<reference evidence="3" key="1">
    <citation type="submission" date="2015-08" db="EMBL/GenBank/DDBJ databases">
        <title>Complete Genome Sequence of Azospirillum thiophilum BV-S.</title>
        <authorList>
            <person name="Fomenkov A."/>
            <person name="Vincze T."/>
            <person name="Grabovich M."/>
            <person name="Dubinina G."/>
            <person name="Orlova M."/>
            <person name="Belousova E."/>
            <person name="Roberts R.J."/>
        </authorList>
    </citation>
    <scope>NUCLEOTIDE SEQUENCE [LARGE SCALE GENOMIC DNA]</scope>
    <source>
        <strain evidence="3">BV-S</strain>
    </source>
</reference>
<evidence type="ECO:0000256" key="1">
    <source>
        <dbReference type="SAM" id="MobiDB-lite"/>
    </source>
</evidence>
<name>A0AAC8W5K3_9PROT</name>
<proteinExistence type="predicted"/>
<gene>
    <name evidence="2" type="ORF">AL072_31920</name>
</gene>